<name>A0ABV6A596_9PSEU</name>
<dbReference type="EMBL" id="JBHLZU010000027">
    <property type="protein sequence ID" value="MFB9908346.1"/>
    <property type="molecule type" value="Genomic_DNA"/>
</dbReference>
<sequence length="281" mass="31030">MRVELDVFSGRPNPVWHLDDNEVRAALERFSGRALAEPENLPDQLGFRGFVLSADSDDQAIGDLPQRFAVGVTGVVGREGDQLAAAEIRDAVSWLLETARDRVDDQIREHVELALRGDLESRATEAKADLAPAAPCRPHHTAYNPGYWNNDATVRTSNNCYNYAVNRRTNTFAQPGRQCGHQYTSLTCAAVRAAAQCDGVLASCTGQQRLVALVCWPGGDYHWYRYHSNGFWGHKPGQTPARNTDNSGRVITGALNPANCNRGPYTQFCGYFWVPIGLVIR</sequence>
<comment type="caution">
    <text evidence="1">The sequence shown here is derived from an EMBL/GenBank/DDBJ whole genome shotgun (WGS) entry which is preliminary data.</text>
</comment>
<accession>A0ABV6A596</accession>
<organism evidence="1 2">
    <name type="scientific">Allokutzneria oryzae</name>
    <dbReference type="NCBI Taxonomy" id="1378989"/>
    <lineage>
        <taxon>Bacteria</taxon>
        <taxon>Bacillati</taxon>
        <taxon>Actinomycetota</taxon>
        <taxon>Actinomycetes</taxon>
        <taxon>Pseudonocardiales</taxon>
        <taxon>Pseudonocardiaceae</taxon>
        <taxon>Allokutzneria</taxon>
    </lineage>
</organism>
<evidence type="ECO:0000313" key="1">
    <source>
        <dbReference type="EMBL" id="MFB9908346.1"/>
    </source>
</evidence>
<protein>
    <submittedName>
        <fullName evidence="1">Uncharacterized protein</fullName>
    </submittedName>
</protein>
<dbReference type="RefSeq" id="WP_377859984.1">
    <property type="nucleotide sequence ID" value="NZ_JBHLZU010000027.1"/>
</dbReference>
<reference evidence="1 2" key="1">
    <citation type="submission" date="2024-09" db="EMBL/GenBank/DDBJ databases">
        <authorList>
            <person name="Sun Q."/>
            <person name="Mori K."/>
        </authorList>
    </citation>
    <scope>NUCLEOTIDE SEQUENCE [LARGE SCALE GENOMIC DNA]</scope>
    <source>
        <strain evidence="1 2">TBRC 7907</strain>
    </source>
</reference>
<keyword evidence="2" id="KW-1185">Reference proteome</keyword>
<gene>
    <name evidence="1" type="ORF">ACFFQA_30800</name>
</gene>
<proteinExistence type="predicted"/>
<dbReference type="Proteomes" id="UP001589693">
    <property type="component" value="Unassembled WGS sequence"/>
</dbReference>
<evidence type="ECO:0000313" key="2">
    <source>
        <dbReference type="Proteomes" id="UP001589693"/>
    </source>
</evidence>